<sequence length="205" mass="23615">MLIDLVKYLHHVVIPAVDQNDEDDNKDMGGKESGKHRRKKEEFVLEVDAYGLPVMPDIKDLSLEKKVSHRTFLTRHYRFCSQKPKASVPWSAVREAQDDFIEPKFLPAGVKIKDLSKLQLHEADRLLEFWHQRQKDTVPSTFEFKGWQDHNKEMREPVKRTSGQVEQDLSTEEEDHDEGAMDGMRSGLATAKTKEADRMGEAGVK</sequence>
<proteinExistence type="predicted"/>
<feature type="compositionally biased region" description="Basic and acidic residues" evidence="1">
    <location>
        <begin position="149"/>
        <end position="159"/>
    </location>
</feature>
<gene>
    <name evidence="2" type="ORF">F5147DRAFT_777815</name>
</gene>
<evidence type="ECO:0000313" key="3">
    <source>
        <dbReference type="Proteomes" id="UP000823399"/>
    </source>
</evidence>
<dbReference type="RefSeq" id="XP_041288709.1">
    <property type="nucleotide sequence ID" value="XM_041442031.1"/>
</dbReference>
<dbReference type="EMBL" id="JABBWM010000063">
    <property type="protein sequence ID" value="KAG2097951.1"/>
    <property type="molecule type" value="Genomic_DNA"/>
</dbReference>
<dbReference type="AlphaFoldDB" id="A0A9P7F0B4"/>
<dbReference type="Proteomes" id="UP000823399">
    <property type="component" value="Unassembled WGS sequence"/>
</dbReference>
<feature type="compositionally biased region" description="Basic and acidic residues" evidence="1">
    <location>
        <begin position="192"/>
        <end position="205"/>
    </location>
</feature>
<protein>
    <submittedName>
        <fullName evidence="2">Uncharacterized protein</fullName>
    </submittedName>
</protein>
<dbReference type="GeneID" id="64704290"/>
<evidence type="ECO:0000313" key="2">
    <source>
        <dbReference type="EMBL" id="KAG2097951.1"/>
    </source>
</evidence>
<dbReference type="OrthoDB" id="2688399at2759"/>
<evidence type="ECO:0000256" key="1">
    <source>
        <dbReference type="SAM" id="MobiDB-lite"/>
    </source>
</evidence>
<accession>A0A9P7F0B4</accession>
<reference evidence="2" key="1">
    <citation type="journal article" date="2020" name="New Phytol.">
        <title>Comparative genomics reveals dynamic genome evolution in host specialist ectomycorrhizal fungi.</title>
        <authorList>
            <person name="Lofgren L.A."/>
            <person name="Nguyen N.H."/>
            <person name="Vilgalys R."/>
            <person name="Ruytinx J."/>
            <person name="Liao H.L."/>
            <person name="Branco S."/>
            <person name="Kuo A."/>
            <person name="LaButti K."/>
            <person name="Lipzen A."/>
            <person name="Andreopoulos W."/>
            <person name="Pangilinan J."/>
            <person name="Riley R."/>
            <person name="Hundley H."/>
            <person name="Na H."/>
            <person name="Barry K."/>
            <person name="Grigoriev I.V."/>
            <person name="Stajich J.E."/>
            <person name="Kennedy P.G."/>
        </authorList>
    </citation>
    <scope>NUCLEOTIDE SEQUENCE</scope>
    <source>
        <strain evidence="2">FC423</strain>
    </source>
</reference>
<organism evidence="2 3">
    <name type="scientific">Suillus discolor</name>
    <dbReference type="NCBI Taxonomy" id="1912936"/>
    <lineage>
        <taxon>Eukaryota</taxon>
        <taxon>Fungi</taxon>
        <taxon>Dikarya</taxon>
        <taxon>Basidiomycota</taxon>
        <taxon>Agaricomycotina</taxon>
        <taxon>Agaricomycetes</taxon>
        <taxon>Agaricomycetidae</taxon>
        <taxon>Boletales</taxon>
        <taxon>Suillineae</taxon>
        <taxon>Suillaceae</taxon>
        <taxon>Suillus</taxon>
    </lineage>
</organism>
<name>A0A9P7F0B4_9AGAM</name>
<feature type="region of interest" description="Disordered" evidence="1">
    <location>
        <begin position="149"/>
        <end position="205"/>
    </location>
</feature>
<keyword evidence="3" id="KW-1185">Reference proteome</keyword>
<comment type="caution">
    <text evidence="2">The sequence shown here is derived from an EMBL/GenBank/DDBJ whole genome shotgun (WGS) entry which is preliminary data.</text>
</comment>